<dbReference type="InterPro" id="IPR002104">
    <property type="entry name" value="Integrase_catalytic"/>
</dbReference>
<dbReference type="Gene3D" id="1.10.443.10">
    <property type="entry name" value="Intergrase catalytic core"/>
    <property type="match status" value="1"/>
</dbReference>
<dbReference type="GO" id="GO:0006310">
    <property type="term" value="P:DNA recombination"/>
    <property type="evidence" value="ECO:0007669"/>
    <property type="project" value="UniProtKB-KW"/>
</dbReference>
<protein>
    <submittedName>
        <fullName evidence="5">Site-specific integrase</fullName>
    </submittedName>
</protein>
<dbReference type="AlphaFoldDB" id="A0A5P2G1E3"/>
<keyword evidence="2" id="KW-0233">DNA recombination</keyword>
<gene>
    <name evidence="5" type="ORF">E0W69_002880</name>
</gene>
<proteinExistence type="predicted"/>
<reference evidence="5 6" key="1">
    <citation type="submission" date="2019-09" db="EMBL/GenBank/DDBJ databases">
        <title>Complete genome sequence of Arachidicoccus sp. B3-10 isolated from apple orchard soil.</title>
        <authorList>
            <person name="Kim H.S."/>
            <person name="Han K.-I."/>
            <person name="Suh M.K."/>
            <person name="Lee K.C."/>
            <person name="Eom M.K."/>
            <person name="Kim J.-S."/>
            <person name="Kang S.W."/>
            <person name="Sin Y."/>
            <person name="Lee J.-S."/>
        </authorList>
    </citation>
    <scope>NUCLEOTIDE SEQUENCE [LARGE SCALE GENOMIC DNA]</scope>
    <source>
        <strain evidence="5 6">B3-10</strain>
    </source>
</reference>
<dbReference type="EMBL" id="CP044016">
    <property type="protein sequence ID" value="QES87652.1"/>
    <property type="molecule type" value="Genomic_DNA"/>
</dbReference>
<dbReference type="InterPro" id="IPR010998">
    <property type="entry name" value="Integrase_recombinase_N"/>
</dbReference>
<dbReference type="Proteomes" id="UP000292424">
    <property type="component" value="Chromosome"/>
</dbReference>
<feature type="domain" description="Tyr recombinase" evidence="3">
    <location>
        <begin position="239"/>
        <end position="410"/>
    </location>
</feature>
<dbReference type="InterPro" id="IPR025269">
    <property type="entry name" value="SAM-like_dom"/>
</dbReference>
<dbReference type="OrthoDB" id="1493636at2"/>
<organism evidence="5 6">
    <name type="scientific">Rhizosphaericola mali</name>
    <dbReference type="NCBI Taxonomy" id="2545455"/>
    <lineage>
        <taxon>Bacteria</taxon>
        <taxon>Pseudomonadati</taxon>
        <taxon>Bacteroidota</taxon>
        <taxon>Chitinophagia</taxon>
        <taxon>Chitinophagales</taxon>
        <taxon>Chitinophagaceae</taxon>
        <taxon>Rhizosphaericola</taxon>
    </lineage>
</organism>
<evidence type="ECO:0000313" key="6">
    <source>
        <dbReference type="Proteomes" id="UP000292424"/>
    </source>
</evidence>
<dbReference type="GO" id="GO:0003677">
    <property type="term" value="F:DNA binding"/>
    <property type="evidence" value="ECO:0007669"/>
    <property type="project" value="UniProtKB-KW"/>
</dbReference>
<evidence type="ECO:0000256" key="1">
    <source>
        <dbReference type="ARBA" id="ARBA00023125"/>
    </source>
</evidence>
<dbReference type="Gene3D" id="1.10.150.130">
    <property type="match status" value="1"/>
</dbReference>
<keyword evidence="1" id="KW-0238">DNA-binding</keyword>
<evidence type="ECO:0000256" key="2">
    <source>
        <dbReference type="ARBA" id="ARBA00023172"/>
    </source>
</evidence>
<dbReference type="KEGG" id="arac:E0W69_002880"/>
<dbReference type="InterPro" id="IPR013762">
    <property type="entry name" value="Integrase-like_cat_sf"/>
</dbReference>
<evidence type="ECO:0000259" key="4">
    <source>
        <dbReference type="Pfam" id="PF13102"/>
    </source>
</evidence>
<dbReference type="SUPFAM" id="SSF56349">
    <property type="entry name" value="DNA breaking-rejoining enzymes"/>
    <property type="match status" value="1"/>
</dbReference>
<keyword evidence="6" id="KW-1185">Reference proteome</keyword>
<dbReference type="Pfam" id="PF00589">
    <property type="entry name" value="Phage_integrase"/>
    <property type="match status" value="1"/>
</dbReference>
<evidence type="ECO:0000313" key="5">
    <source>
        <dbReference type="EMBL" id="QES87652.1"/>
    </source>
</evidence>
<dbReference type="GO" id="GO:0015074">
    <property type="term" value="P:DNA integration"/>
    <property type="evidence" value="ECO:0007669"/>
    <property type="project" value="InterPro"/>
</dbReference>
<dbReference type="Pfam" id="PF13102">
    <property type="entry name" value="Phage_int_SAM_5"/>
    <property type="match status" value="1"/>
</dbReference>
<accession>A0A5P2G1E3</accession>
<dbReference type="InterPro" id="IPR011010">
    <property type="entry name" value="DNA_brk_join_enz"/>
</dbReference>
<sequence>MATAKFVTKKHYVKKSGKTPIYLQYIFNSENKVLINTGFEIFPNLWNVNTQSVKPSFDFVCEKKTYAVVNAELSDLMAKFKAFLSSTLLRNQIPNIKYVVDHFDQYIKNNSQNAKPIPTELVTLEDHFVDFIKNKEDAVAKDTVKDYRSLIKHLKAYEKSRGCHLNFTSFDYYFYEDFVDFLFYETEKPNGECGLLANSVGKQIKNLKCFLRNRIRKGYCASLDLSGYTTITEEVDMIFLTWQEIVKIYRFDLEAHPELKDTRNLLVLGCLTGLRYSDLSRISANYIQNNVLKIRQKKVQKFVQIPIINDTYDILQNYDFNVPKIHINDFNESLKVMGKLMGFDEMIEVTHFKKGKSLQKSVPKYELFTSHICRRSFCTNEYLRGTDPMLIRKISGHKTERAFLTYIKVDELMAAQKIAECWQDRRLA</sequence>
<dbReference type="RefSeq" id="WP_131328541.1">
    <property type="nucleotide sequence ID" value="NZ_CP044016.1"/>
</dbReference>
<evidence type="ECO:0000259" key="3">
    <source>
        <dbReference type="Pfam" id="PF00589"/>
    </source>
</evidence>
<feature type="domain" description="Phage integrase SAM-like" evidence="4">
    <location>
        <begin position="126"/>
        <end position="221"/>
    </location>
</feature>
<name>A0A5P2G1E3_9BACT</name>